<evidence type="ECO:0000313" key="3">
    <source>
        <dbReference type="EMBL" id="HAA83999.1"/>
    </source>
</evidence>
<reference evidence="3 4" key="1">
    <citation type="journal article" date="2018" name="Nat. Biotechnol.">
        <title>A standardized bacterial taxonomy based on genome phylogeny substantially revises the tree of life.</title>
        <authorList>
            <person name="Parks D.H."/>
            <person name="Chuvochina M."/>
            <person name="Waite D.W."/>
            <person name="Rinke C."/>
            <person name="Skarshewski A."/>
            <person name="Chaumeil P.A."/>
            <person name="Hugenholtz P."/>
        </authorList>
    </citation>
    <scope>NUCLEOTIDE SEQUENCE [LARGE SCALE GENOMIC DNA]</scope>
    <source>
        <strain evidence="3">UBA12529</strain>
    </source>
</reference>
<dbReference type="Proteomes" id="UP000257240">
    <property type="component" value="Unassembled WGS sequence"/>
</dbReference>
<dbReference type="InterPro" id="IPR003787">
    <property type="entry name" value="Sulphur_relay_DsrE/F-like"/>
</dbReference>
<dbReference type="Gene3D" id="3.30.110.40">
    <property type="entry name" value="TusA-like domain"/>
    <property type="match status" value="1"/>
</dbReference>
<organism evidence="3 4">
    <name type="scientific">Thermodesulfobacterium commune</name>
    <dbReference type="NCBI Taxonomy" id="1741"/>
    <lineage>
        <taxon>Bacteria</taxon>
        <taxon>Pseudomonadati</taxon>
        <taxon>Thermodesulfobacteriota</taxon>
        <taxon>Thermodesulfobacteria</taxon>
        <taxon>Thermodesulfobacteriales</taxon>
        <taxon>Thermodesulfobacteriaceae</taxon>
        <taxon>Thermodesulfobacterium</taxon>
    </lineage>
</organism>
<dbReference type="PANTHER" id="PTHR33279">
    <property type="entry name" value="SULFUR CARRIER PROTEIN YEDF-RELATED"/>
    <property type="match status" value="1"/>
</dbReference>
<dbReference type="Pfam" id="PF02635">
    <property type="entry name" value="DsrE"/>
    <property type="match status" value="1"/>
</dbReference>
<gene>
    <name evidence="3" type="primary">yedF</name>
    <name evidence="3" type="ORF">DCE01_04370</name>
</gene>
<dbReference type="InterPro" id="IPR001455">
    <property type="entry name" value="TusA-like"/>
</dbReference>
<dbReference type="SUPFAM" id="SSF75169">
    <property type="entry name" value="DsrEFH-like"/>
    <property type="match status" value="1"/>
</dbReference>
<dbReference type="AlphaFoldDB" id="A0A101FIA4"/>
<dbReference type="Pfam" id="PF01206">
    <property type="entry name" value="TusA"/>
    <property type="match status" value="1"/>
</dbReference>
<protein>
    <submittedName>
        <fullName evidence="3">Sulfurtransferase-like selenium metabolism protein YedF</fullName>
    </submittedName>
</protein>
<keyword evidence="3" id="KW-0808">Transferase</keyword>
<dbReference type="GO" id="GO:0016740">
    <property type="term" value="F:transferase activity"/>
    <property type="evidence" value="ECO:0007669"/>
    <property type="project" value="UniProtKB-KW"/>
</dbReference>
<name>A0A101FIA4_9BACT</name>
<comment type="similarity">
    <text evidence="1">Belongs to the sulfur carrier protein TusA family.</text>
</comment>
<dbReference type="SUPFAM" id="SSF64307">
    <property type="entry name" value="SirA-like"/>
    <property type="match status" value="1"/>
</dbReference>
<dbReference type="PANTHER" id="PTHR33279:SF6">
    <property type="entry name" value="SULFUR CARRIER PROTEIN YEDF-RELATED"/>
    <property type="match status" value="1"/>
</dbReference>
<dbReference type="InterPro" id="IPR036868">
    <property type="entry name" value="TusA-like_sf"/>
</dbReference>
<accession>A0A101FIA4</accession>
<evidence type="ECO:0000256" key="1">
    <source>
        <dbReference type="ARBA" id="ARBA00008984"/>
    </source>
</evidence>
<feature type="domain" description="UPF0033" evidence="2">
    <location>
        <begin position="4"/>
        <end position="28"/>
    </location>
</feature>
<comment type="caution">
    <text evidence="3">The sequence shown here is derived from an EMBL/GenBank/DDBJ whole genome shotgun (WGS) entry which is preliminary data.</text>
</comment>
<dbReference type="EMBL" id="DLVE01000057">
    <property type="protein sequence ID" value="HAA83999.1"/>
    <property type="molecule type" value="Genomic_DNA"/>
</dbReference>
<dbReference type="InterPro" id="IPR027396">
    <property type="entry name" value="DsrEFH-like"/>
</dbReference>
<evidence type="ECO:0000313" key="4">
    <source>
        <dbReference type="Proteomes" id="UP000257240"/>
    </source>
</evidence>
<evidence type="ECO:0000259" key="2">
    <source>
        <dbReference type="PROSITE" id="PS01148"/>
    </source>
</evidence>
<dbReference type="PROSITE" id="PS01148">
    <property type="entry name" value="UPF0033"/>
    <property type="match status" value="1"/>
</dbReference>
<dbReference type="NCBIfam" id="TIGR03527">
    <property type="entry name" value="selenium_YedF"/>
    <property type="match status" value="1"/>
</dbReference>
<proteinExistence type="inferred from homology"/>
<dbReference type="InterPro" id="IPR019870">
    <property type="entry name" value="Se_metab_YedF"/>
</dbReference>
<dbReference type="RefSeq" id="WP_051754466.1">
    <property type="nucleotide sequence ID" value="NZ_DAINLL010000021.1"/>
</dbReference>
<sequence length="205" mass="23271">MKTLDVKGLPCPQPVIQTKDFLESLEEGEVFQIVLDSQTSANNVKKFLNSQGHKIISEVEKGEEILLVVEKKGSEVKVKDEELAHFSCETNLEKKELFVILTNDVIGKDEALGKILIKGFFETMLVQNLLPDRMFFMNKGVFLTTKDEEIISLLNEIEKKGVEIYSCGTCLKYYGLEDQLKVGKRGGTDIYLEGMFYFKKTVWIG</sequence>